<gene>
    <name evidence="2" type="ORF">H2201_008837</name>
</gene>
<dbReference type="PANTHER" id="PTHR24148">
    <property type="entry name" value="ANKYRIN REPEAT DOMAIN-CONTAINING PROTEIN 39 HOMOLOG-RELATED"/>
    <property type="match status" value="1"/>
</dbReference>
<evidence type="ECO:0000313" key="3">
    <source>
        <dbReference type="Proteomes" id="UP001172684"/>
    </source>
</evidence>
<name>A0ABQ9NFS7_9PEZI</name>
<proteinExistence type="predicted"/>
<dbReference type="Pfam" id="PF26639">
    <property type="entry name" value="Het-6_barrel"/>
    <property type="match status" value="1"/>
</dbReference>
<dbReference type="Proteomes" id="UP001172684">
    <property type="component" value="Unassembled WGS sequence"/>
</dbReference>
<protein>
    <recommendedName>
        <fullName evidence="1">Heterokaryon incompatibility domain-containing protein</fullName>
    </recommendedName>
</protein>
<feature type="domain" description="Heterokaryon incompatibility" evidence="1">
    <location>
        <begin position="179"/>
        <end position="335"/>
    </location>
</feature>
<keyword evidence="3" id="KW-1185">Reference proteome</keyword>
<dbReference type="InterPro" id="IPR052895">
    <property type="entry name" value="HetReg/Transcr_Mod"/>
</dbReference>
<dbReference type="InterPro" id="IPR010730">
    <property type="entry name" value="HET"/>
</dbReference>
<accession>A0ABQ9NFS7</accession>
<sequence length="734" mass="82644">MEDSELDGWAKAKVEDILKDSGEDPRAAFSQLLPMISDMCSRGASESLRRRMCPVHEHCDYSCHHAQITGGSTSFHQCSEPGKCDGTCIPIRIQYEPMTFGSVQIPDISKSRHSVEDDRRAEVYDSTWLDSKQLDSFKYERLPSDQPVIRLLRIQQGVFREDVIQCELEMAYLHEDPAYWALSYHWGPPVFDQKIMCNGKVLMVTKNLVDALKGFRRSAGGKELPNVLWVDAICINQSDIPEVNAQIRIMQQIYEKGQGVFVSLGNIDRSWYLGFDLMHRVSTIINYLDGHMRFKFSRDQLLKDFGFPPIDHAAWSTLGKIFATSWFTRTWIIQEITFAKQALVQFGDFTFWWHILQTTWRFMLVNGLLQDTMHSPSDPEQKAGLGGNNMANLVWLRDMRVAGRLKDVPILETMTRAKDFAVTDPRDKIIAVLGLMGIQEHTPLDYSLTVTELYKQFAIYLIKRELGMEMIHYAGLDRRGPLALDMPSWVPDWTAQSLMSSTKHIMRLRSKPYRAGGPQGRNSIVAAPVGSPAEGKSIAVVMCKVSKIIGLSNSACAMSSPNAFVPWHDEVYELWETVCGEGLVTYVDKTDAFCRTLIADGLDQATLKLLYGWSEKESIQEQYREAVQDARDESRGHQRSDQTTSHVGYKIQCLTTCAGRRFAVTDDGKIGVVPACAKTGDGIAVILGVSVPFVVRPTQYLNDWQLIGDCYIHGIMNGEALKASDADMGIAKIS</sequence>
<dbReference type="Pfam" id="PF06985">
    <property type="entry name" value="HET"/>
    <property type="match status" value="1"/>
</dbReference>
<comment type="caution">
    <text evidence="2">The sequence shown here is derived from an EMBL/GenBank/DDBJ whole genome shotgun (WGS) entry which is preliminary data.</text>
</comment>
<dbReference type="EMBL" id="JAPDRL010000181">
    <property type="protein sequence ID" value="KAJ9655268.1"/>
    <property type="molecule type" value="Genomic_DNA"/>
</dbReference>
<organism evidence="2 3">
    <name type="scientific">Coniosporium apollinis</name>
    <dbReference type="NCBI Taxonomy" id="61459"/>
    <lineage>
        <taxon>Eukaryota</taxon>
        <taxon>Fungi</taxon>
        <taxon>Dikarya</taxon>
        <taxon>Ascomycota</taxon>
        <taxon>Pezizomycotina</taxon>
        <taxon>Dothideomycetes</taxon>
        <taxon>Dothideomycetes incertae sedis</taxon>
        <taxon>Coniosporium</taxon>
    </lineage>
</organism>
<reference evidence="2" key="1">
    <citation type="submission" date="2022-10" db="EMBL/GenBank/DDBJ databases">
        <title>Culturing micro-colonial fungi from biological soil crusts in the Mojave desert and describing Neophaeococcomyces mojavensis, and introducing the new genera and species Taxawa tesnikishii.</title>
        <authorList>
            <person name="Kurbessoian T."/>
            <person name="Stajich J.E."/>
        </authorList>
    </citation>
    <scope>NUCLEOTIDE SEQUENCE</scope>
    <source>
        <strain evidence="2">TK_1</strain>
    </source>
</reference>
<evidence type="ECO:0000313" key="2">
    <source>
        <dbReference type="EMBL" id="KAJ9655268.1"/>
    </source>
</evidence>
<dbReference type="PANTHER" id="PTHR24148:SF64">
    <property type="entry name" value="HETEROKARYON INCOMPATIBILITY DOMAIN-CONTAINING PROTEIN"/>
    <property type="match status" value="1"/>
</dbReference>
<evidence type="ECO:0000259" key="1">
    <source>
        <dbReference type="Pfam" id="PF06985"/>
    </source>
</evidence>